<protein>
    <submittedName>
        <fullName evidence="2">Extracellular matrix-binding ebh</fullName>
    </submittedName>
</protein>
<dbReference type="AlphaFoldDB" id="A0AAV4LZL3"/>
<sequence length="1103" mass="121881">MTISLTTCPSNLKEAIDWILRVTGRDGQNPSQQGKQAIQTLTQKVKDLLKDVKDVLPGFNKEDFEKVTKALADSGGSDGLITTLAEGLQQFIGYENRKNGLITGAGIAPSNMATHRLCDAAIAFTIGVLESLKGHGDVKRQPNMGKVEKVITVLHEQYGKGTKALETVTKPVKNALDNLLGGVQGFVKQLGDAFDDHLKQLDDDTNKLAEKVEKYFKDVFNKGSGNWGNANGLSGKLQTLVEAFKTKDAIYELSKLKGKVEDVAKHLHPTTTSNLTSIKAALSSGKWAFISQLQKGNYTPTNYEKTVLQNTINVTHAKIFLSCLPLLFNNLSYFYWQCREGGPWQNQNLTGGPLSPFMEGHWFRNSYMNENMTGTSVVRNVLDKKFQEFSTAAQAVSKKSYSDFFKELKSKGQQTWQRASVPPSPVSNTNYLSGLYILCTSYFQCQQIKSAEKASKNPQTIREMLYFLAALQFSPQYDGLEKHITSLFTKGPLDVAISGSPNKDETLSADQIKEYLITSCSVSACVVGIIQGSGGSEKADDPFFHQLFCNNMGFTYTSGPTLLNYISNYAYALQFQLSFLYQQCSGTYSKACGWNECRYGSTVKFDGVQSHICATGCTTGGHSSGNHTDLKDCQHDNCGSTKASPLQAFLTDKLKGFCQGHPSDPSSHLATCSGSMCHVPMGFKPTDLSSSPNGDSLQGNHISATLKPFCGSYNTPLRQLSEKLGCVTARTPRTVGDVFGFVWHLNSQLFKTRPKMQELARKLVNAIGTPNNSKVPHFLLRMLEVVGNGAAKATATPIGLSRSLETMAPAIPFLYQLFMAKDPNTLPGALFDLTKHCHKWDRSGQLKHESHSSGKSCPNPNDLWSLYQGLTATARQNKDIYEDCRKANCGGYLYPLTHTFGSTFAPKHASSYLSWFIHLTDDLEAGLREILERFKGLSCTNCKINCHSDFTGSPSCSCPSLLECADVLPLLYDCGFSFNNAYYLKGVKYDGQRFQPDPQNNRTCGKFSNQLSAVLDSTQETPLLRLLLTIDDFLYLFRFYFCYNLSAIWMLYLCIIIYTLFFILDTLHIRSHLRFSSSHILPPTPLLTAGKALALTKLGYFAP</sequence>
<evidence type="ECO:0000313" key="2">
    <source>
        <dbReference type="EMBL" id="GIX65163.1"/>
    </source>
</evidence>
<keyword evidence="1" id="KW-0472">Membrane</keyword>
<reference evidence="2 3" key="1">
    <citation type="submission" date="2021-06" db="EMBL/GenBank/DDBJ databases">
        <title>Genome sequence of Babesia caballi.</title>
        <authorList>
            <person name="Yamagishi J."/>
            <person name="Kidaka T."/>
            <person name="Ochi A."/>
        </authorList>
    </citation>
    <scope>NUCLEOTIDE SEQUENCE [LARGE SCALE GENOMIC DNA]</scope>
    <source>
        <strain evidence="2">USDA-D6B2</strain>
    </source>
</reference>
<dbReference type="InterPro" id="IPR024751">
    <property type="entry name" value="VESA1"/>
</dbReference>
<evidence type="ECO:0000313" key="3">
    <source>
        <dbReference type="Proteomes" id="UP001497744"/>
    </source>
</evidence>
<dbReference type="Pfam" id="PF12785">
    <property type="entry name" value="VESA1_N"/>
    <property type="match status" value="1"/>
</dbReference>
<keyword evidence="3" id="KW-1185">Reference proteome</keyword>
<name>A0AAV4LZL3_BABCB</name>
<evidence type="ECO:0000256" key="1">
    <source>
        <dbReference type="SAM" id="Phobius"/>
    </source>
</evidence>
<keyword evidence="1" id="KW-1133">Transmembrane helix</keyword>
<gene>
    <name evidence="2" type="ORF">BcabD6B2_45980</name>
</gene>
<dbReference type="GeneID" id="94196644"/>
<accession>A0AAV4LZL3</accession>
<dbReference type="EMBL" id="BPLF01000004">
    <property type="protein sequence ID" value="GIX65163.1"/>
    <property type="molecule type" value="Genomic_DNA"/>
</dbReference>
<comment type="caution">
    <text evidence="2">The sequence shown here is derived from an EMBL/GenBank/DDBJ whole genome shotgun (WGS) entry which is preliminary data.</text>
</comment>
<dbReference type="Proteomes" id="UP001497744">
    <property type="component" value="Unassembled WGS sequence"/>
</dbReference>
<feature type="transmembrane region" description="Helical" evidence="1">
    <location>
        <begin position="1043"/>
        <end position="1064"/>
    </location>
</feature>
<organism evidence="2 3">
    <name type="scientific">Babesia caballi</name>
    <dbReference type="NCBI Taxonomy" id="5871"/>
    <lineage>
        <taxon>Eukaryota</taxon>
        <taxon>Sar</taxon>
        <taxon>Alveolata</taxon>
        <taxon>Apicomplexa</taxon>
        <taxon>Aconoidasida</taxon>
        <taxon>Piroplasmida</taxon>
        <taxon>Babesiidae</taxon>
        <taxon>Babesia</taxon>
    </lineage>
</organism>
<dbReference type="RefSeq" id="XP_067717232.1">
    <property type="nucleotide sequence ID" value="XM_067861131.1"/>
</dbReference>
<keyword evidence="1" id="KW-0812">Transmembrane</keyword>
<proteinExistence type="predicted"/>